<accession>A0AAE1GB72</accession>
<proteinExistence type="predicted"/>
<dbReference type="EMBL" id="JAWQEG010000459">
    <property type="protein sequence ID" value="KAK3889859.1"/>
    <property type="molecule type" value="Genomic_DNA"/>
</dbReference>
<sequence length="52" mass="5860">MGGYSYMLDTRAESRVVDKLHVVDGTTPLSPSSTIQHRHQRVGGDWRRCGMN</sequence>
<name>A0AAE1GB72_PETCI</name>
<reference evidence="1" key="1">
    <citation type="submission" date="2023-10" db="EMBL/GenBank/DDBJ databases">
        <title>Genome assemblies of two species of porcelain crab, Petrolisthes cinctipes and Petrolisthes manimaculis (Anomura: Porcellanidae).</title>
        <authorList>
            <person name="Angst P."/>
        </authorList>
    </citation>
    <scope>NUCLEOTIDE SEQUENCE</scope>
    <source>
        <strain evidence="1">PB745_01</strain>
        <tissue evidence="1">Gill</tissue>
    </source>
</reference>
<dbReference type="AlphaFoldDB" id="A0AAE1GB72"/>
<organism evidence="1 2">
    <name type="scientific">Petrolisthes cinctipes</name>
    <name type="common">Flat porcelain crab</name>
    <dbReference type="NCBI Taxonomy" id="88211"/>
    <lineage>
        <taxon>Eukaryota</taxon>
        <taxon>Metazoa</taxon>
        <taxon>Ecdysozoa</taxon>
        <taxon>Arthropoda</taxon>
        <taxon>Crustacea</taxon>
        <taxon>Multicrustacea</taxon>
        <taxon>Malacostraca</taxon>
        <taxon>Eumalacostraca</taxon>
        <taxon>Eucarida</taxon>
        <taxon>Decapoda</taxon>
        <taxon>Pleocyemata</taxon>
        <taxon>Anomura</taxon>
        <taxon>Galatheoidea</taxon>
        <taxon>Porcellanidae</taxon>
        <taxon>Petrolisthes</taxon>
    </lineage>
</organism>
<comment type="caution">
    <text evidence="1">The sequence shown here is derived from an EMBL/GenBank/DDBJ whole genome shotgun (WGS) entry which is preliminary data.</text>
</comment>
<keyword evidence="2" id="KW-1185">Reference proteome</keyword>
<evidence type="ECO:0000313" key="1">
    <source>
        <dbReference type="EMBL" id="KAK3889859.1"/>
    </source>
</evidence>
<dbReference type="Proteomes" id="UP001286313">
    <property type="component" value="Unassembled WGS sequence"/>
</dbReference>
<protein>
    <submittedName>
        <fullName evidence="1">Uncharacterized protein</fullName>
    </submittedName>
</protein>
<feature type="non-terminal residue" evidence="1">
    <location>
        <position position="52"/>
    </location>
</feature>
<gene>
    <name evidence="1" type="ORF">Pcinc_006161</name>
</gene>
<evidence type="ECO:0000313" key="2">
    <source>
        <dbReference type="Proteomes" id="UP001286313"/>
    </source>
</evidence>